<dbReference type="AlphaFoldDB" id="A0AA36JGX5"/>
<gene>
    <name evidence="1" type="ORF">EVOR1521_LOCUS28090</name>
</gene>
<name>A0AA36JGX5_9DINO</name>
<reference evidence="1" key="1">
    <citation type="submission" date="2023-08" db="EMBL/GenBank/DDBJ databases">
        <authorList>
            <person name="Chen Y."/>
            <person name="Shah S."/>
            <person name="Dougan E. K."/>
            <person name="Thang M."/>
            <person name="Chan C."/>
        </authorList>
    </citation>
    <scope>NUCLEOTIDE SEQUENCE</scope>
</reference>
<dbReference type="EMBL" id="CAUJNA010003612">
    <property type="protein sequence ID" value="CAJ1406023.1"/>
    <property type="molecule type" value="Genomic_DNA"/>
</dbReference>
<organism evidence="1 2">
    <name type="scientific">Effrenium voratum</name>
    <dbReference type="NCBI Taxonomy" id="2562239"/>
    <lineage>
        <taxon>Eukaryota</taxon>
        <taxon>Sar</taxon>
        <taxon>Alveolata</taxon>
        <taxon>Dinophyceae</taxon>
        <taxon>Suessiales</taxon>
        <taxon>Symbiodiniaceae</taxon>
        <taxon>Effrenium</taxon>
    </lineage>
</organism>
<accession>A0AA36JGX5</accession>
<protein>
    <submittedName>
        <fullName evidence="1">Uncharacterized protein</fullName>
    </submittedName>
</protein>
<sequence>MVDARPSCNSWLYVPLLHAAAGTLERSAFEAWARQTTWDGWLPMVQLLQEAAPADVGIIRLVLEGQGANQAAARLPDTSRYAVSLPLPAVAAFLAEPDGYFIASVQETLLEIFAGPEAATQLPGCANTFRLAPVLQLEPNPHPGIAPERGAAPAIMSSWRTLRCSAVFVPSMT</sequence>
<comment type="caution">
    <text evidence="1">The sequence shown here is derived from an EMBL/GenBank/DDBJ whole genome shotgun (WGS) entry which is preliminary data.</text>
</comment>
<proteinExistence type="predicted"/>
<feature type="non-terminal residue" evidence="1">
    <location>
        <position position="173"/>
    </location>
</feature>
<keyword evidence="2" id="KW-1185">Reference proteome</keyword>
<evidence type="ECO:0000313" key="1">
    <source>
        <dbReference type="EMBL" id="CAJ1406023.1"/>
    </source>
</evidence>
<dbReference type="Proteomes" id="UP001178507">
    <property type="component" value="Unassembled WGS sequence"/>
</dbReference>
<evidence type="ECO:0000313" key="2">
    <source>
        <dbReference type="Proteomes" id="UP001178507"/>
    </source>
</evidence>